<sequence length="39" mass="4177">MSDAPVLGVPQILEGIAYTHDSLLNGMDGIQPFYAEVTI</sequence>
<dbReference type="AlphaFoldDB" id="A0A1N7KM44"/>
<accession>A0A1N7KM44</accession>
<evidence type="ECO:0000313" key="2">
    <source>
        <dbReference type="Proteomes" id="UP000187608"/>
    </source>
</evidence>
<reference evidence="2" key="1">
    <citation type="submission" date="2017-01" db="EMBL/GenBank/DDBJ databases">
        <authorList>
            <person name="Varghese N."/>
            <person name="Submissions S."/>
        </authorList>
    </citation>
    <scope>NUCLEOTIDE SEQUENCE [LARGE SCALE GENOMIC DNA]</scope>
    <source>
        <strain evidence="2">DSM 23127</strain>
    </source>
</reference>
<dbReference type="EMBL" id="FTOC01000014">
    <property type="protein sequence ID" value="SIS62675.1"/>
    <property type="molecule type" value="Genomic_DNA"/>
</dbReference>
<dbReference type="Proteomes" id="UP000187608">
    <property type="component" value="Unassembled WGS sequence"/>
</dbReference>
<protein>
    <submittedName>
        <fullName evidence="1">Uncharacterized protein</fullName>
    </submittedName>
</protein>
<keyword evidence="2" id="KW-1185">Reference proteome</keyword>
<proteinExistence type="predicted"/>
<name>A0A1N7KM44_9BACI</name>
<evidence type="ECO:0000313" key="1">
    <source>
        <dbReference type="EMBL" id="SIS62675.1"/>
    </source>
</evidence>
<gene>
    <name evidence="1" type="ORF">SAMN05421687_1142</name>
</gene>
<organism evidence="1 2">
    <name type="scientific">Salimicrobium flavidum</name>
    <dbReference type="NCBI Taxonomy" id="570947"/>
    <lineage>
        <taxon>Bacteria</taxon>
        <taxon>Bacillati</taxon>
        <taxon>Bacillota</taxon>
        <taxon>Bacilli</taxon>
        <taxon>Bacillales</taxon>
        <taxon>Bacillaceae</taxon>
        <taxon>Salimicrobium</taxon>
    </lineage>
</organism>
<dbReference type="STRING" id="570947.SAMN05421687_1142"/>